<protein>
    <submittedName>
        <fullName evidence="1">Uncharacterized protein</fullName>
    </submittedName>
</protein>
<dbReference type="EMBL" id="FNNU01000004">
    <property type="protein sequence ID" value="SDX40513.1"/>
    <property type="molecule type" value="Genomic_DNA"/>
</dbReference>
<dbReference type="RefSeq" id="WP_139210728.1">
    <property type="nucleotide sequence ID" value="NZ_FNNU01000004.1"/>
</dbReference>
<evidence type="ECO:0000313" key="1">
    <source>
        <dbReference type="EMBL" id="SDX40513.1"/>
    </source>
</evidence>
<dbReference type="Proteomes" id="UP000243778">
    <property type="component" value="Unassembled WGS sequence"/>
</dbReference>
<accession>A0A1H3BEY8</accession>
<reference evidence="2" key="1">
    <citation type="submission" date="2016-10" db="EMBL/GenBank/DDBJ databases">
        <authorList>
            <person name="Varghese N."/>
            <person name="Submissions S."/>
        </authorList>
    </citation>
    <scope>NUCLEOTIDE SEQUENCE [LARGE SCALE GENOMIC DNA]</scope>
    <source>
        <strain evidence="2">NRRL B-59562</strain>
    </source>
</reference>
<organism evidence="1 2">
    <name type="scientific">Pseudomonas kuykendallii</name>
    <dbReference type="NCBI Taxonomy" id="1007099"/>
    <lineage>
        <taxon>Bacteria</taxon>
        <taxon>Pseudomonadati</taxon>
        <taxon>Pseudomonadota</taxon>
        <taxon>Gammaproteobacteria</taxon>
        <taxon>Pseudomonadales</taxon>
        <taxon>Pseudomonadaceae</taxon>
        <taxon>Pseudomonas</taxon>
    </lineage>
</organism>
<name>A0A1H3BEY8_9PSED</name>
<gene>
    <name evidence="1" type="ORF">SAMN05216287_2820</name>
</gene>
<dbReference type="AlphaFoldDB" id="A0A1H3BEY8"/>
<evidence type="ECO:0000313" key="2">
    <source>
        <dbReference type="Proteomes" id="UP000243778"/>
    </source>
</evidence>
<keyword evidence="2" id="KW-1185">Reference proteome</keyword>
<sequence length="207" mass="23057">MMFSASPHSQDRTAFVPNDSTMIRDRLAATVQAELPNFPAPVISACIPFAAGDNSWPPLPGSEMATVVARLEGVFNAPVAQWNRIQWRSEALRPSAFVFSEETVNGLLDLVRTHAGNEETFLSRFIGEDSRQRFWREVRCLLSTGDFSEPPVVVGDQRNAYLVDGSHRLAAYAFVHECAGVRQVFESEHKTSVPLLERPLFWIAAPL</sequence>
<proteinExistence type="predicted"/>